<evidence type="ECO:0000313" key="2">
    <source>
        <dbReference type="EMBL" id="KTB44663.1"/>
    </source>
</evidence>
<dbReference type="InterPro" id="IPR028116">
    <property type="entry name" value="Cis-CaaD-like"/>
</dbReference>
<name>A0A0W0G7W2_MONRR</name>
<dbReference type="Proteomes" id="UP000054988">
    <property type="component" value="Unassembled WGS sequence"/>
</dbReference>
<accession>A0A0W0G7W2</accession>
<reference evidence="2 3" key="1">
    <citation type="submission" date="2015-12" db="EMBL/GenBank/DDBJ databases">
        <title>Draft genome sequence of Moniliophthora roreri, the causal agent of frosty pod rot of cacao.</title>
        <authorList>
            <person name="Aime M.C."/>
            <person name="Diaz-Valderrama J.R."/>
            <person name="Kijpornyongpan T."/>
            <person name="Phillips-Mora W."/>
        </authorList>
    </citation>
    <scope>NUCLEOTIDE SEQUENCE [LARGE SCALE GENOMIC DNA]</scope>
    <source>
        <strain evidence="2 3">MCA 2952</strain>
    </source>
</reference>
<feature type="domain" description="Tautomerase cis-CaaD-like" evidence="1">
    <location>
        <begin position="1"/>
        <end position="133"/>
    </location>
</feature>
<dbReference type="InterPro" id="IPR014347">
    <property type="entry name" value="Tautomerase/MIF_sf"/>
</dbReference>
<evidence type="ECO:0000313" key="3">
    <source>
        <dbReference type="Proteomes" id="UP000054988"/>
    </source>
</evidence>
<dbReference type="Gene3D" id="3.30.429.10">
    <property type="entry name" value="Macrophage Migration Inhibitory Factor"/>
    <property type="match status" value="1"/>
</dbReference>
<sequence length="142" mass="16647">MPFHRYFVPRGLYTHEEKQALAKAVTEIYKFLPEFYVVVNFITIEDGDFYVGGESTKKFVRICVDHLAHHSETEADKRAFMDIYEKVIAPWTKDKGIDWEVQVSNEDPIFWNMNGFRPPLVGSKEIEIWKKEGKPVPYGPYL</sequence>
<comment type="caution">
    <text evidence="2">The sequence shown here is derived from an EMBL/GenBank/DDBJ whole genome shotgun (WGS) entry which is preliminary data.</text>
</comment>
<organism evidence="2 3">
    <name type="scientific">Moniliophthora roreri</name>
    <name type="common">Frosty pod rot fungus</name>
    <name type="synonym">Monilia roreri</name>
    <dbReference type="NCBI Taxonomy" id="221103"/>
    <lineage>
        <taxon>Eukaryota</taxon>
        <taxon>Fungi</taxon>
        <taxon>Dikarya</taxon>
        <taxon>Basidiomycota</taxon>
        <taxon>Agaricomycotina</taxon>
        <taxon>Agaricomycetes</taxon>
        <taxon>Agaricomycetidae</taxon>
        <taxon>Agaricales</taxon>
        <taxon>Marasmiineae</taxon>
        <taxon>Marasmiaceae</taxon>
        <taxon>Moniliophthora</taxon>
    </lineage>
</organism>
<protein>
    <recommendedName>
        <fullName evidence="1">Tautomerase cis-CaaD-like domain-containing protein</fullName>
    </recommendedName>
</protein>
<dbReference type="eggNOG" id="ENOG502SIGP">
    <property type="taxonomic scope" value="Eukaryota"/>
</dbReference>
<dbReference type="Pfam" id="PF14832">
    <property type="entry name" value="Tautomerase_3"/>
    <property type="match status" value="1"/>
</dbReference>
<dbReference type="AlphaFoldDB" id="A0A0W0G7W2"/>
<evidence type="ECO:0000259" key="1">
    <source>
        <dbReference type="Pfam" id="PF14832"/>
    </source>
</evidence>
<dbReference type="EMBL" id="LATX01000885">
    <property type="protein sequence ID" value="KTB44663.1"/>
    <property type="molecule type" value="Genomic_DNA"/>
</dbReference>
<gene>
    <name evidence="2" type="ORF">WG66_2767</name>
</gene>
<proteinExistence type="predicted"/>